<dbReference type="Pfam" id="PF02902">
    <property type="entry name" value="Peptidase_C48"/>
    <property type="match status" value="1"/>
</dbReference>
<name>A0AAV7XU27_9NEOP</name>
<feature type="compositionally biased region" description="Low complexity" evidence="7">
    <location>
        <begin position="836"/>
        <end position="847"/>
    </location>
</feature>
<comment type="similarity">
    <text evidence="1">Belongs to the peptidase C48 family.</text>
</comment>
<dbReference type="FunFam" id="1.10.418.20:FF:000004">
    <property type="entry name" value="sentrin-specific protease 7 isoform X1"/>
    <property type="match status" value="1"/>
</dbReference>
<dbReference type="GO" id="GO:0005634">
    <property type="term" value="C:nucleus"/>
    <property type="evidence" value="ECO:0007669"/>
    <property type="project" value="TreeGrafter"/>
</dbReference>
<dbReference type="AlphaFoldDB" id="A0AAV7XU27"/>
<dbReference type="FunFam" id="1.10.418.20:FF:000001">
    <property type="entry name" value="sentrin-specific protease 6 isoform X1"/>
    <property type="match status" value="1"/>
</dbReference>
<feature type="compositionally biased region" description="Acidic residues" evidence="7">
    <location>
        <begin position="516"/>
        <end position="538"/>
    </location>
</feature>
<keyword evidence="5" id="KW-0378">Hydrolase</keyword>
<evidence type="ECO:0000256" key="4">
    <source>
        <dbReference type="ARBA" id="ARBA00022786"/>
    </source>
</evidence>
<feature type="region of interest" description="Disordered" evidence="7">
    <location>
        <begin position="111"/>
        <end position="131"/>
    </location>
</feature>
<feature type="compositionally biased region" description="Polar residues" evidence="7">
    <location>
        <begin position="558"/>
        <end position="569"/>
    </location>
</feature>
<accession>A0AAV7XU27</accession>
<keyword evidence="2" id="KW-0597">Phosphoprotein</keyword>
<feature type="region of interest" description="Disordered" evidence="7">
    <location>
        <begin position="804"/>
        <end position="868"/>
    </location>
</feature>
<dbReference type="GO" id="GO:0016926">
    <property type="term" value="P:protein desumoylation"/>
    <property type="evidence" value="ECO:0007669"/>
    <property type="project" value="TreeGrafter"/>
</dbReference>
<dbReference type="Proteomes" id="UP001075354">
    <property type="component" value="Chromosome 4"/>
</dbReference>
<feature type="region of interest" description="Disordered" evidence="7">
    <location>
        <begin position="493"/>
        <end position="569"/>
    </location>
</feature>
<keyword evidence="6" id="KW-0175">Coiled coil</keyword>
<feature type="compositionally biased region" description="Polar residues" evidence="7">
    <location>
        <begin position="823"/>
        <end position="833"/>
    </location>
</feature>
<evidence type="ECO:0000313" key="9">
    <source>
        <dbReference type="EMBL" id="KAJ1528375.1"/>
    </source>
</evidence>
<dbReference type="InterPro" id="IPR051947">
    <property type="entry name" value="Sentrin-specific_protease"/>
</dbReference>
<dbReference type="InterPro" id="IPR003653">
    <property type="entry name" value="Peptidase_C48_C"/>
</dbReference>
<feature type="domain" description="Ubiquitin-like protease family profile" evidence="8">
    <location>
        <begin position="325"/>
        <end position="661"/>
    </location>
</feature>
<dbReference type="Gene3D" id="1.10.418.20">
    <property type="match status" value="1"/>
</dbReference>
<dbReference type="GO" id="GO:0006508">
    <property type="term" value="P:proteolysis"/>
    <property type="evidence" value="ECO:0007669"/>
    <property type="project" value="UniProtKB-KW"/>
</dbReference>
<sequence length="868" mass="96046">MEPVGVKKFYGDPSTSAVRRFRLQKDDKITGKPIVRSLQPLVNPISSVDVKRKRPTAPRRVRVKVPEEPEILTLSSDDEENQGKKQGKENQLLVNGISSNELTAEAKALEAGVSEESDNMEESKNAPRGIEGGGLLEQAINGSLSSPYVLMECRTIRIGTYKNKPSERVVISAQGMEFTIPLPTGAIVTVSVPLVDIVRVLVSFCRSMPVVFVYLRGSGSARVREVLQMTDPKSGYYYDSDSADETHKRITFLPERITEDNKLGLKKIFTDIRKNSLVEIQNGVANEILVKSSPREGQLKAGVNLPTGEIQTIMIYPPPPAKGGISINTEDYACLGEDQFLNDVIIDFYLKYLMQSVMSESDRERTHLFSTFFYKRLTTKPKTKGRRHPIEDDPKLSPAEKRHARVKTWTKNVNLFSKDYVIIPINENSHWFLAIICFPGQEGCLRMSDNTPIDIPKPQPSSVAAAVAAAAAAAATTHSKLKVKDNVMSIGSTTITPVKAPPSATITLDHNGDDGSDRDEAEGDEEEMDENATDDEDLPAAPSVTEESNGSKVDETNTETSSAKDTPVVSANATAMGKKAKTCLREGVKMPCILIFDSLVGAPRYRVAATLREYLSIEYKVKEGKTKAFTKDTIKGMLPKVPQQTNFTDCGLYLLQYVEMFFKEPIRDYHPPIKQLINWFPEEVVSRKREDIVNLLHDLMKEQNKDPSTLSLPHLTFTYGSTAQLQAAEDEEARSRLAEAEAEADAADLEIAKKQLAQLSSVPYVLVSKSEPVEQDVACESAEVVLQSSQETVCSTDNLVDMNLPDSQNISEDNVENGVIPNSELNNSKQSLVDYSESSNDSTNENSPVKRTQTDDEDSVERKKRKPN</sequence>
<dbReference type="PROSITE" id="PS50600">
    <property type="entry name" value="ULP_PROTEASE"/>
    <property type="match status" value="1"/>
</dbReference>
<keyword evidence="3" id="KW-0645">Protease</keyword>
<keyword evidence="10" id="KW-1185">Reference proteome</keyword>
<dbReference type="GO" id="GO:0070139">
    <property type="term" value="F:SUMO-specific endopeptidase activity"/>
    <property type="evidence" value="ECO:0007669"/>
    <property type="project" value="TreeGrafter"/>
</dbReference>
<evidence type="ECO:0000313" key="10">
    <source>
        <dbReference type="Proteomes" id="UP001075354"/>
    </source>
</evidence>
<evidence type="ECO:0000256" key="3">
    <source>
        <dbReference type="ARBA" id="ARBA00022670"/>
    </source>
</evidence>
<evidence type="ECO:0000256" key="2">
    <source>
        <dbReference type="ARBA" id="ARBA00022553"/>
    </source>
</evidence>
<dbReference type="PANTHER" id="PTHR46896:SF3">
    <property type="entry name" value="FI06413P-RELATED"/>
    <property type="match status" value="1"/>
</dbReference>
<evidence type="ECO:0000256" key="7">
    <source>
        <dbReference type="SAM" id="MobiDB-lite"/>
    </source>
</evidence>
<evidence type="ECO:0000256" key="6">
    <source>
        <dbReference type="SAM" id="Coils"/>
    </source>
</evidence>
<proteinExistence type="inferred from homology"/>
<comment type="caution">
    <text evidence="9">The sequence shown here is derived from an EMBL/GenBank/DDBJ whole genome shotgun (WGS) entry which is preliminary data.</text>
</comment>
<evidence type="ECO:0000256" key="1">
    <source>
        <dbReference type="ARBA" id="ARBA00005234"/>
    </source>
</evidence>
<dbReference type="GO" id="GO:0005737">
    <property type="term" value="C:cytoplasm"/>
    <property type="evidence" value="ECO:0007669"/>
    <property type="project" value="TreeGrafter"/>
</dbReference>
<evidence type="ECO:0000259" key="8">
    <source>
        <dbReference type="PROSITE" id="PS50600"/>
    </source>
</evidence>
<keyword evidence="4" id="KW-0833">Ubl conjugation pathway</keyword>
<organism evidence="9 10">
    <name type="scientific">Megalurothrips usitatus</name>
    <name type="common">bean blossom thrips</name>
    <dbReference type="NCBI Taxonomy" id="439358"/>
    <lineage>
        <taxon>Eukaryota</taxon>
        <taxon>Metazoa</taxon>
        <taxon>Ecdysozoa</taxon>
        <taxon>Arthropoda</taxon>
        <taxon>Hexapoda</taxon>
        <taxon>Insecta</taxon>
        <taxon>Pterygota</taxon>
        <taxon>Neoptera</taxon>
        <taxon>Paraneoptera</taxon>
        <taxon>Thysanoptera</taxon>
        <taxon>Terebrantia</taxon>
        <taxon>Thripoidea</taxon>
        <taxon>Thripidae</taxon>
        <taxon>Megalurothrips</taxon>
    </lineage>
</organism>
<feature type="coiled-coil region" evidence="6">
    <location>
        <begin position="723"/>
        <end position="759"/>
    </location>
</feature>
<dbReference type="PANTHER" id="PTHR46896">
    <property type="entry name" value="SENTRIN-SPECIFIC PROTEASE"/>
    <property type="match status" value="1"/>
</dbReference>
<protein>
    <recommendedName>
        <fullName evidence="8">Ubiquitin-like protease family profile domain-containing protein</fullName>
    </recommendedName>
</protein>
<dbReference type="InterPro" id="IPR038765">
    <property type="entry name" value="Papain-like_cys_pep_sf"/>
</dbReference>
<evidence type="ECO:0000256" key="5">
    <source>
        <dbReference type="ARBA" id="ARBA00022801"/>
    </source>
</evidence>
<dbReference type="SUPFAM" id="SSF54001">
    <property type="entry name" value="Cysteine proteinases"/>
    <property type="match status" value="1"/>
</dbReference>
<dbReference type="EMBL" id="JAPTSV010000004">
    <property type="protein sequence ID" value="KAJ1528375.1"/>
    <property type="molecule type" value="Genomic_DNA"/>
</dbReference>
<gene>
    <name evidence="9" type="ORF">ONE63_006790</name>
</gene>
<feature type="region of interest" description="Disordered" evidence="7">
    <location>
        <begin position="68"/>
        <end position="96"/>
    </location>
</feature>
<reference evidence="9" key="1">
    <citation type="submission" date="2022-12" db="EMBL/GenBank/DDBJ databases">
        <title>Chromosome-level genome assembly of the bean flower thrips Megalurothrips usitatus.</title>
        <authorList>
            <person name="Ma L."/>
            <person name="Liu Q."/>
            <person name="Li H."/>
            <person name="Cai W."/>
        </authorList>
    </citation>
    <scope>NUCLEOTIDE SEQUENCE</scope>
    <source>
        <strain evidence="9">Cailab_2022a</strain>
    </source>
</reference>
<dbReference type="Gene3D" id="3.40.395.10">
    <property type="entry name" value="Adenoviral Proteinase, Chain A"/>
    <property type="match status" value="1"/>
</dbReference>